<proteinExistence type="predicted"/>
<organism evidence="1 2">
    <name type="scientific">Heterotrigona itama</name>
    <dbReference type="NCBI Taxonomy" id="395501"/>
    <lineage>
        <taxon>Eukaryota</taxon>
        <taxon>Metazoa</taxon>
        <taxon>Ecdysozoa</taxon>
        <taxon>Arthropoda</taxon>
        <taxon>Hexapoda</taxon>
        <taxon>Insecta</taxon>
        <taxon>Pterygota</taxon>
        <taxon>Neoptera</taxon>
        <taxon>Endopterygota</taxon>
        <taxon>Hymenoptera</taxon>
        <taxon>Apocrita</taxon>
        <taxon>Aculeata</taxon>
        <taxon>Apoidea</taxon>
        <taxon>Anthophila</taxon>
        <taxon>Apidae</taxon>
        <taxon>Heterotrigona</taxon>
    </lineage>
</organism>
<gene>
    <name evidence="1" type="ORF">MHI_LOCUS794686</name>
</gene>
<dbReference type="AlphaFoldDB" id="A0A6V7HG91"/>
<dbReference type="Proteomes" id="UP000752696">
    <property type="component" value="Unassembled WGS sequence"/>
</dbReference>
<feature type="non-terminal residue" evidence="1">
    <location>
        <position position="1"/>
    </location>
</feature>
<name>A0A6V7HG91_9HYME</name>
<protein>
    <submittedName>
        <fullName evidence="1">Uncharacterized protein</fullName>
    </submittedName>
</protein>
<feature type="non-terminal residue" evidence="1">
    <location>
        <position position="33"/>
    </location>
</feature>
<evidence type="ECO:0000313" key="1">
    <source>
        <dbReference type="EMBL" id="CAD1478415.1"/>
    </source>
</evidence>
<keyword evidence="2" id="KW-1185">Reference proteome</keyword>
<reference evidence="1" key="1">
    <citation type="submission" date="2020-07" db="EMBL/GenBank/DDBJ databases">
        <authorList>
            <person name="Nazaruddin N."/>
        </authorList>
    </citation>
    <scope>NUCLEOTIDE SEQUENCE</scope>
</reference>
<sequence length="33" mass="3966">HLLFINLNEVHFALQSAGSKMNHEFYLRQEELH</sequence>
<evidence type="ECO:0000313" key="2">
    <source>
        <dbReference type="Proteomes" id="UP000752696"/>
    </source>
</evidence>
<comment type="caution">
    <text evidence="1">The sequence shown here is derived from an EMBL/GenBank/DDBJ whole genome shotgun (WGS) entry which is preliminary data.</text>
</comment>
<accession>A0A6V7HG91</accession>
<dbReference type="EMBL" id="CAJDYZ010010744">
    <property type="protein sequence ID" value="CAD1478415.1"/>
    <property type="molecule type" value="Genomic_DNA"/>
</dbReference>